<dbReference type="EMBL" id="KV863741">
    <property type="protein sequence ID" value="ONK55137.1"/>
    <property type="molecule type" value="Genomic_DNA"/>
</dbReference>
<dbReference type="Proteomes" id="UP000243459">
    <property type="component" value="Unassembled WGS sequence"/>
</dbReference>
<feature type="region of interest" description="Disordered" evidence="1">
    <location>
        <begin position="1"/>
        <end position="25"/>
    </location>
</feature>
<feature type="compositionally biased region" description="Low complexity" evidence="1">
    <location>
        <begin position="14"/>
        <end position="25"/>
    </location>
</feature>
<reference evidence="3" key="1">
    <citation type="journal article" date="2017" name="Nat. Commun.">
        <title>The asparagus genome sheds light on the origin and evolution of a young Y chromosome.</title>
        <authorList>
            <person name="Harkess A."/>
            <person name="Zhou J."/>
            <person name="Xu C."/>
            <person name="Bowers J.E."/>
            <person name="Van der Hulst R."/>
            <person name="Ayyampalayam S."/>
            <person name="Mercati F."/>
            <person name="Riccardi P."/>
            <person name="McKain M.R."/>
            <person name="Kakrana A."/>
            <person name="Tang H."/>
            <person name="Ray J."/>
            <person name="Groenendijk J."/>
            <person name="Arikit S."/>
            <person name="Mathioni S.M."/>
            <person name="Nakano M."/>
            <person name="Shan H."/>
            <person name="Telgmann-Rauber A."/>
            <person name="Kanno A."/>
            <person name="Yue Z."/>
            <person name="Chen H."/>
            <person name="Li W."/>
            <person name="Chen Y."/>
            <person name="Xu X."/>
            <person name="Zhang Y."/>
            <person name="Luo S."/>
            <person name="Chen H."/>
            <person name="Gao J."/>
            <person name="Mao Z."/>
            <person name="Pires J.C."/>
            <person name="Luo M."/>
            <person name="Kudrna D."/>
            <person name="Wing R.A."/>
            <person name="Meyers B.C."/>
            <person name="Yi K."/>
            <person name="Kong H."/>
            <person name="Lavrijsen P."/>
            <person name="Sunseri F."/>
            <person name="Falavigna A."/>
            <person name="Ye Y."/>
            <person name="Leebens-Mack J.H."/>
            <person name="Chen G."/>
        </authorList>
    </citation>
    <scope>NUCLEOTIDE SEQUENCE [LARGE SCALE GENOMIC DNA]</scope>
    <source>
        <strain evidence="3">cv. DH0086</strain>
    </source>
</reference>
<proteinExistence type="predicted"/>
<dbReference type="Gramene" id="ONK55137">
    <property type="protein sequence ID" value="ONK55137"/>
    <property type="gene ID" value="A4U43_UnF7120"/>
</dbReference>
<keyword evidence="3" id="KW-1185">Reference proteome</keyword>
<name>A0A1R3L6A0_ASPOF</name>
<evidence type="ECO:0000313" key="3">
    <source>
        <dbReference type="Proteomes" id="UP000243459"/>
    </source>
</evidence>
<accession>A0A1R3L6A0</accession>
<protein>
    <recommendedName>
        <fullName evidence="4">Strictosidine synthase conserved region domain-containing protein</fullName>
    </recommendedName>
</protein>
<dbReference type="AlphaFoldDB" id="A0A1R3L6A0"/>
<sequence length="156" mass="16576">MHPSYAPSDPPSHAPHLLLSSPPTLSPPSRGAAVVISALNDAFVSTTSGEIFTVDLDGKLSNLAQVSGGIKGVAHVNRGYLLALEKEKGHIFKVDAEDGAVKKVLISSSPDAESVAGGATGRAWLADLRRGVVEEVQDGWPRRRFTTNLRLKMGRR</sequence>
<dbReference type="SUPFAM" id="SSF63829">
    <property type="entry name" value="Calcium-dependent phosphotriesterase"/>
    <property type="match status" value="1"/>
</dbReference>
<evidence type="ECO:0008006" key="4">
    <source>
        <dbReference type="Google" id="ProtNLM"/>
    </source>
</evidence>
<evidence type="ECO:0000256" key="1">
    <source>
        <dbReference type="SAM" id="MobiDB-lite"/>
    </source>
</evidence>
<evidence type="ECO:0000313" key="2">
    <source>
        <dbReference type="EMBL" id="ONK55137.1"/>
    </source>
</evidence>
<organism evidence="2 3">
    <name type="scientific">Asparagus officinalis</name>
    <name type="common">Garden asparagus</name>
    <dbReference type="NCBI Taxonomy" id="4686"/>
    <lineage>
        <taxon>Eukaryota</taxon>
        <taxon>Viridiplantae</taxon>
        <taxon>Streptophyta</taxon>
        <taxon>Embryophyta</taxon>
        <taxon>Tracheophyta</taxon>
        <taxon>Spermatophyta</taxon>
        <taxon>Magnoliopsida</taxon>
        <taxon>Liliopsida</taxon>
        <taxon>Asparagales</taxon>
        <taxon>Asparagaceae</taxon>
        <taxon>Asparagoideae</taxon>
        <taxon>Asparagus</taxon>
    </lineage>
</organism>
<gene>
    <name evidence="2" type="ORF">A4U43_UnF7120</name>
</gene>